<dbReference type="Proteomes" id="UP001153678">
    <property type="component" value="Unassembled WGS sequence"/>
</dbReference>
<evidence type="ECO:0000313" key="3">
    <source>
        <dbReference type="Proteomes" id="UP001153678"/>
    </source>
</evidence>
<keyword evidence="3" id="KW-1185">Reference proteome</keyword>
<sequence>MNKKITLILGLLSVVIPSVTLAQKTCEETFQATECSVCQKALYDDGVLSFYTGVTPPSQCATNINFGNIILEEYKNAGYDVSSPFNFTTYDVEPFKTSLDKYCALEFTCEQSEVDKTLEKIKTDCATELSAPLDLKADPKTLDITTLLAYANYLTYYGGIPTHEAICFKNEQGESCYLSTLTKLFDFAKKESNGDPNVAFSLDGKTLYLPDGTTREVPKDFVCGECWTKIAEIYLTYIEAHELDEQLETNIFGGPDKMKEELTSKCEDSTEDEGIDVVELEGVDAKRSIGEKRNARDFRRNARKFKRGGGAVTHSLLGMLRV</sequence>
<evidence type="ECO:0000313" key="2">
    <source>
        <dbReference type="EMBL" id="CAI2163587.1"/>
    </source>
</evidence>
<accession>A0A9W4WI72</accession>
<keyword evidence="1" id="KW-0732">Signal</keyword>
<evidence type="ECO:0000256" key="1">
    <source>
        <dbReference type="SAM" id="SignalP"/>
    </source>
</evidence>
<protein>
    <submittedName>
        <fullName evidence="2">2103_t:CDS:1</fullName>
    </submittedName>
</protein>
<dbReference type="OrthoDB" id="2335347at2759"/>
<feature type="signal peptide" evidence="1">
    <location>
        <begin position="1"/>
        <end position="22"/>
    </location>
</feature>
<organism evidence="2 3">
    <name type="scientific">Funneliformis geosporum</name>
    <dbReference type="NCBI Taxonomy" id="1117311"/>
    <lineage>
        <taxon>Eukaryota</taxon>
        <taxon>Fungi</taxon>
        <taxon>Fungi incertae sedis</taxon>
        <taxon>Mucoromycota</taxon>
        <taxon>Glomeromycotina</taxon>
        <taxon>Glomeromycetes</taxon>
        <taxon>Glomerales</taxon>
        <taxon>Glomeraceae</taxon>
        <taxon>Funneliformis</taxon>
    </lineage>
</organism>
<reference evidence="2" key="1">
    <citation type="submission" date="2022-08" db="EMBL/GenBank/DDBJ databases">
        <authorList>
            <person name="Kallberg Y."/>
            <person name="Tangrot J."/>
            <person name="Rosling A."/>
        </authorList>
    </citation>
    <scope>NUCLEOTIDE SEQUENCE</scope>
    <source>
        <strain evidence="2">Wild A</strain>
    </source>
</reference>
<name>A0A9W4WI72_9GLOM</name>
<feature type="chain" id="PRO_5040733184" evidence="1">
    <location>
        <begin position="23"/>
        <end position="322"/>
    </location>
</feature>
<comment type="caution">
    <text evidence="2">The sequence shown here is derived from an EMBL/GenBank/DDBJ whole genome shotgun (WGS) entry which is preliminary data.</text>
</comment>
<dbReference type="AlphaFoldDB" id="A0A9W4WI72"/>
<proteinExistence type="predicted"/>
<dbReference type="EMBL" id="CAMKVN010000100">
    <property type="protein sequence ID" value="CAI2163587.1"/>
    <property type="molecule type" value="Genomic_DNA"/>
</dbReference>
<gene>
    <name evidence="2" type="ORF">FWILDA_LOCUS1144</name>
</gene>